<dbReference type="AlphaFoldDB" id="A0A9X0CFR6"/>
<sequence>MRKSEAIKLPLSSPCQEVQGDVEHVGFEFVSDLFGGKVASSSTGEISQNNIGNSDSLQSELEEGELTEGIEANDVGALLEQFLEYEEKQGSLDCSSSSVSLHSSLKDTTLEAETIAHKISSFVDAQDIDFDFPLNVQNGVPSCLDVEISGNSLTAVNGENQDIHVKMGSGPFQMVWTDMTKVTRNAMLITMQPITIMPVVDFL</sequence>
<feature type="compositionally biased region" description="Polar residues" evidence="1">
    <location>
        <begin position="41"/>
        <end position="59"/>
    </location>
</feature>
<comment type="caution">
    <text evidence="2">The sequence shown here is derived from an EMBL/GenBank/DDBJ whole genome shotgun (WGS) entry which is preliminary data.</text>
</comment>
<organism evidence="2 3">
    <name type="scientific">Desmophyllum pertusum</name>
    <dbReference type="NCBI Taxonomy" id="174260"/>
    <lineage>
        <taxon>Eukaryota</taxon>
        <taxon>Metazoa</taxon>
        <taxon>Cnidaria</taxon>
        <taxon>Anthozoa</taxon>
        <taxon>Hexacorallia</taxon>
        <taxon>Scleractinia</taxon>
        <taxon>Caryophylliina</taxon>
        <taxon>Caryophylliidae</taxon>
        <taxon>Desmophyllum</taxon>
    </lineage>
</organism>
<accession>A0A9X0CFR6</accession>
<protein>
    <submittedName>
        <fullName evidence="2">Uncharacterized protein</fullName>
    </submittedName>
</protein>
<dbReference type="EMBL" id="MU827796">
    <property type="protein sequence ID" value="KAJ7328595.1"/>
    <property type="molecule type" value="Genomic_DNA"/>
</dbReference>
<feature type="region of interest" description="Disordered" evidence="1">
    <location>
        <begin position="41"/>
        <end position="63"/>
    </location>
</feature>
<evidence type="ECO:0000313" key="2">
    <source>
        <dbReference type="EMBL" id="KAJ7328595.1"/>
    </source>
</evidence>
<evidence type="ECO:0000313" key="3">
    <source>
        <dbReference type="Proteomes" id="UP001163046"/>
    </source>
</evidence>
<gene>
    <name evidence="2" type="ORF">OS493_024516</name>
</gene>
<reference evidence="2" key="1">
    <citation type="submission" date="2023-01" db="EMBL/GenBank/DDBJ databases">
        <title>Genome assembly of the deep-sea coral Lophelia pertusa.</title>
        <authorList>
            <person name="Herrera S."/>
            <person name="Cordes E."/>
        </authorList>
    </citation>
    <scope>NUCLEOTIDE SEQUENCE</scope>
    <source>
        <strain evidence="2">USNM1676648</strain>
        <tissue evidence="2">Polyp</tissue>
    </source>
</reference>
<keyword evidence="3" id="KW-1185">Reference proteome</keyword>
<dbReference type="Proteomes" id="UP001163046">
    <property type="component" value="Unassembled WGS sequence"/>
</dbReference>
<name>A0A9X0CFR6_9CNID</name>
<proteinExistence type="predicted"/>
<evidence type="ECO:0000256" key="1">
    <source>
        <dbReference type="SAM" id="MobiDB-lite"/>
    </source>
</evidence>